<accession>A0AB39V2K3</accession>
<dbReference type="EMBL" id="CP165647">
    <property type="protein sequence ID" value="XDU61529.1"/>
    <property type="molecule type" value="Genomic_DNA"/>
</dbReference>
<dbReference type="RefSeq" id="WP_369715069.1">
    <property type="nucleotide sequence ID" value="NZ_CP165647.1"/>
</dbReference>
<evidence type="ECO:0000313" key="1">
    <source>
        <dbReference type="EMBL" id="XDU61529.1"/>
    </source>
</evidence>
<protein>
    <submittedName>
        <fullName evidence="1">Uncharacterized protein</fullName>
    </submittedName>
</protein>
<gene>
    <name evidence="1" type="ORF">AB8B28_07675</name>
</gene>
<sequence>MKKIILFLNLFLVFNLGFSLVKGVNVLEYHLKYIQDSKNNTPVKGGYIDGKWYAWYDGTFLGKEEIKKERFHKFKTLEVDVVGVEMEYGRDELLEADRVLKYIHLKVTDFKLTDINGNVYTKDNYPNEQNKTFIPIIMTDKTINNRLIEDDKYLKFIGSEKKNIKTGRTVLDIIPTKLILNNDNGFDICATPNGKKLYYSRWGCDRFE</sequence>
<reference evidence="1" key="1">
    <citation type="submission" date="2024-07" db="EMBL/GenBank/DDBJ databases">
        <authorList>
            <person name="Li X.-J."/>
            <person name="Wang X."/>
        </authorList>
    </citation>
    <scope>NUCLEOTIDE SEQUENCE</scope>
    <source>
        <strain evidence="1">HSP-536</strain>
    </source>
</reference>
<organism evidence="1">
    <name type="scientific">Leptotrichia alba</name>
    <dbReference type="NCBI Taxonomy" id="3239304"/>
    <lineage>
        <taxon>Bacteria</taxon>
        <taxon>Fusobacteriati</taxon>
        <taxon>Fusobacteriota</taxon>
        <taxon>Fusobacteriia</taxon>
        <taxon>Fusobacteriales</taxon>
        <taxon>Leptotrichiaceae</taxon>
        <taxon>Leptotrichia</taxon>
    </lineage>
</organism>
<dbReference type="KEGG" id="lala:AB8B28_07675"/>
<name>A0AB39V2K3_9FUSO</name>
<dbReference type="AlphaFoldDB" id="A0AB39V2K3"/>
<proteinExistence type="predicted"/>